<gene>
    <name evidence="4" type="ORF">E8M01_26725</name>
</gene>
<proteinExistence type="inferred from homology"/>
<evidence type="ECO:0000313" key="5">
    <source>
        <dbReference type="Proteomes" id="UP000298781"/>
    </source>
</evidence>
<dbReference type="KEGG" id="pstg:E8M01_26725"/>
<reference evidence="4 5" key="1">
    <citation type="submission" date="2019-04" db="EMBL/GenBank/DDBJ databases">
        <title>Phreatobacter aquaticus sp. nov.</title>
        <authorList>
            <person name="Choi A."/>
        </authorList>
    </citation>
    <scope>NUCLEOTIDE SEQUENCE [LARGE SCALE GENOMIC DNA]</scope>
    <source>
        <strain evidence="4 5">KCTC 52518</strain>
    </source>
</reference>
<feature type="domain" description="Amidohydrolase-related" evidence="3">
    <location>
        <begin position="63"/>
        <end position="433"/>
    </location>
</feature>
<keyword evidence="5" id="KW-1185">Reference proteome</keyword>
<dbReference type="AlphaFoldDB" id="A0A4D7BI20"/>
<dbReference type="OrthoDB" id="9796020at2"/>
<name>A0A4D7BI20_9HYPH</name>
<dbReference type="PANTHER" id="PTHR43794:SF11">
    <property type="entry name" value="AMIDOHYDROLASE-RELATED DOMAIN-CONTAINING PROTEIN"/>
    <property type="match status" value="1"/>
</dbReference>
<evidence type="ECO:0000313" key="4">
    <source>
        <dbReference type="EMBL" id="QCI67502.1"/>
    </source>
</evidence>
<comment type="similarity">
    <text evidence="1">Belongs to the metallo-dependent hydrolases superfamily. ATZ/TRZ family.</text>
</comment>
<dbReference type="InterPro" id="IPR011059">
    <property type="entry name" value="Metal-dep_hydrolase_composite"/>
</dbReference>
<evidence type="ECO:0000256" key="1">
    <source>
        <dbReference type="ARBA" id="ARBA00006745"/>
    </source>
</evidence>
<evidence type="ECO:0000256" key="2">
    <source>
        <dbReference type="ARBA" id="ARBA00022801"/>
    </source>
</evidence>
<sequence>MGHATRRICIAGGAVWTGENDRAPVPGGVLIDGDRIAAVLAPHEVEAAAATADAVLYVQGSLIAPPLYDGHVHSSSTLLRGTENSLPLELWSYYATSYGRGFSDRCAKAAILLTAAEMIRNGIAGYVDHYPQVGFLDTAFETHARTGMRIGFAPFFQDVADHDFLDIPLPRDVLAELAPRVMRTPDQVRASFVDLAARAGRGEASRISLLLGPNGPQRCSPDMIALWRRLQDELGLGAHTHLLETLPQAAASRAKWPGGLVSEMERQGLLTAKLSVAHGLWLEDGDHRRLARHGVTLVHNPASNRMLGSGRLNLRACLDAGVKLALGTDCSNTGGRHDLFEAMRLAVMSGREPGSDHDTWLRPVEAFRAATAGGAGALGVDHVGGRLAPGAAADLMVLNFRREPLTVAPISIESLVMHADARAVTALMVGGEWLMRHGRIESFDEDDALLEAAACAEQLRELGAFNDDLKALHAPFGAWQKRVFDAWGRCPACGAAARGFKAE</sequence>
<organism evidence="4 5">
    <name type="scientific">Phreatobacter stygius</name>
    <dbReference type="NCBI Taxonomy" id="1940610"/>
    <lineage>
        <taxon>Bacteria</taxon>
        <taxon>Pseudomonadati</taxon>
        <taxon>Pseudomonadota</taxon>
        <taxon>Alphaproteobacteria</taxon>
        <taxon>Hyphomicrobiales</taxon>
        <taxon>Phreatobacteraceae</taxon>
        <taxon>Phreatobacter</taxon>
    </lineage>
</organism>
<dbReference type="Proteomes" id="UP000298781">
    <property type="component" value="Chromosome"/>
</dbReference>
<dbReference type="Gene3D" id="2.30.40.10">
    <property type="entry name" value="Urease, subunit C, domain 1"/>
    <property type="match status" value="1"/>
</dbReference>
<dbReference type="SUPFAM" id="SSF51338">
    <property type="entry name" value="Composite domain of metallo-dependent hydrolases"/>
    <property type="match status" value="1"/>
</dbReference>
<dbReference type="EMBL" id="CP039690">
    <property type="protein sequence ID" value="QCI67502.1"/>
    <property type="molecule type" value="Genomic_DNA"/>
</dbReference>
<dbReference type="Gene3D" id="3.20.20.140">
    <property type="entry name" value="Metal-dependent hydrolases"/>
    <property type="match status" value="1"/>
</dbReference>
<dbReference type="InterPro" id="IPR032466">
    <property type="entry name" value="Metal_Hydrolase"/>
</dbReference>
<accession>A0A4D7BI20</accession>
<dbReference type="RefSeq" id="WP_136962933.1">
    <property type="nucleotide sequence ID" value="NZ_CP039690.1"/>
</dbReference>
<dbReference type="InterPro" id="IPR050287">
    <property type="entry name" value="MTA/SAH_deaminase"/>
</dbReference>
<dbReference type="Pfam" id="PF01979">
    <property type="entry name" value="Amidohydro_1"/>
    <property type="match status" value="1"/>
</dbReference>
<evidence type="ECO:0000259" key="3">
    <source>
        <dbReference type="Pfam" id="PF01979"/>
    </source>
</evidence>
<keyword evidence="2" id="KW-0378">Hydrolase</keyword>
<dbReference type="SUPFAM" id="SSF51556">
    <property type="entry name" value="Metallo-dependent hydrolases"/>
    <property type="match status" value="1"/>
</dbReference>
<protein>
    <recommendedName>
        <fullName evidence="3">Amidohydrolase-related domain-containing protein</fullName>
    </recommendedName>
</protein>
<dbReference type="GO" id="GO:0016810">
    <property type="term" value="F:hydrolase activity, acting on carbon-nitrogen (but not peptide) bonds"/>
    <property type="evidence" value="ECO:0007669"/>
    <property type="project" value="InterPro"/>
</dbReference>
<dbReference type="InterPro" id="IPR006680">
    <property type="entry name" value="Amidohydro-rel"/>
</dbReference>
<dbReference type="PANTHER" id="PTHR43794">
    <property type="entry name" value="AMINOHYDROLASE SSNA-RELATED"/>
    <property type="match status" value="1"/>
</dbReference>